<protein>
    <submittedName>
        <fullName evidence="1">Uncharacterized protein</fullName>
    </submittedName>
</protein>
<keyword evidence="2" id="KW-1185">Reference proteome</keyword>
<evidence type="ECO:0000313" key="1">
    <source>
        <dbReference type="EMBL" id="ASC71878.1"/>
    </source>
</evidence>
<evidence type="ECO:0000313" key="2">
    <source>
        <dbReference type="Proteomes" id="UP000191901"/>
    </source>
</evidence>
<dbReference type="Proteomes" id="UP000191901">
    <property type="component" value="Chromosome"/>
</dbReference>
<dbReference type="AlphaFoldDB" id="A0A1Z3HNI9"/>
<proteinExistence type="predicted"/>
<accession>A0A1Z3HNI9</accession>
<dbReference type="STRING" id="1641165.XM38_08445"/>
<reference evidence="1 2" key="1">
    <citation type="journal article" date="2016" name="Biochim. Biophys. Acta">
        <title>Characterization of red-shifted phycobilisomes isolated from the chlorophyll f-containing cyanobacterium Halomicronema hongdechloris.</title>
        <authorList>
            <person name="Li Y."/>
            <person name="Lin Y."/>
            <person name="Garvey C.J."/>
            <person name="Birch D."/>
            <person name="Corkery R.W."/>
            <person name="Loughlin P.C."/>
            <person name="Scheer H."/>
            <person name="Willows R.D."/>
            <person name="Chen M."/>
        </authorList>
    </citation>
    <scope>NUCLEOTIDE SEQUENCE [LARGE SCALE GENOMIC DNA]</scope>
    <source>
        <strain evidence="1 2">C2206</strain>
    </source>
</reference>
<organism evidence="1 2">
    <name type="scientific">Halomicronema hongdechloris C2206</name>
    <dbReference type="NCBI Taxonomy" id="1641165"/>
    <lineage>
        <taxon>Bacteria</taxon>
        <taxon>Bacillati</taxon>
        <taxon>Cyanobacteriota</taxon>
        <taxon>Cyanophyceae</taxon>
        <taxon>Nodosilineales</taxon>
        <taxon>Nodosilineaceae</taxon>
        <taxon>Halomicronema</taxon>
    </lineage>
</organism>
<dbReference type="KEGG" id="hhg:XM38_028320"/>
<dbReference type="EMBL" id="CP021983">
    <property type="protein sequence ID" value="ASC71878.1"/>
    <property type="molecule type" value="Genomic_DNA"/>
</dbReference>
<gene>
    <name evidence="1" type="ORF">XM38_028320</name>
</gene>
<name>A0A1Z3HNI9_9CYAN</name>
<sequence>MRTSVNAAEQATSIEFATKIATVVRMVKTEFPDLRVDLKPWANDDATRELTDPDSIDLGFHFPGVSRLFKCRSLLMQIRFHADPDIPQPRVIGIEIGGFDHRGKQWNLSTIGAWGFTGNVSPEHTVAEQLKSCCRRVYAIFNGPPSEGGVDDGP</sequence>